<evidence type="ECO:0000256" key="8">
    <source>
        <dbReference type="SAM" id="Coils"/>
    </source>
</evidence>
<keyword evidence="1 7" id="KW-0493">Microtubule</keyword>
<dbReference type="Proteomes" id="UP001295684">
    <property type="component" value="Unassembled WGS sequence"/>
</dbReference>
<comment type="caution">
    <text evidence="11">The sequence shown here is derived from an EMBL/GenBank/DDBJ whole genome shotgun (WGS) entry which is preliminary data.</text>
</comment>
<protein>
    <recommendedName>
        <fullName evidence="7">Kinesin-like protein</fullName>
    </recommendedName>
</protein>
<reference evidence="11" key="1">
    <citation type="submission" date="2023-07" db="EMBL/GenBank/DDBJ databases">
        <authorList>
            <consortium name="AG Swart"/>
            <person name="Singh M."/>
            <person name="Singh A."/>
            <person name="Seah K."/>
            <person name="Emmerich C."/>
        </authorList>
    </citation>
    <scope>NUCLEOTIDE SEQUENCE</scope>
    <source>
        <strain evidence="11">DP1</strain>
    </source>
</reference>
<evidence type="ECO:0000256" key="5">
    <source>
        <dbReference type="ARBA" id="ARBA00023175"/>
    </source>
</evidence>
<dbReference type="GO" id="GO:0003777">
    <property type="term" value="F:microtubule motor activity"/>
    <property type="evidence" value="ECO:0007669"/>
    <property type="project" value="InterPro"/>
</dbReference>
<dbReference type="GO" id="GO:0008017">
    <property type="term" value="F:microtubule binding"/>
    <property type="evidence" value="ECO:0007669"/>
    <property type="project" value="InterPro"/>
</dbReference>
<dbReference type="EMBL" id="CAMPGE010023593">
    <property type="protein sequence ID" value="CAI2381513.1"/>
    <property type="molecule type" value="Genomic_DNA"/>
</dbReference>
<dbReference type="InterPro" id="IPR027640">
    <property type="entry name" value="Kinesin-like_fam"/>
</dbReference>
<dbReference type="PROSITE" id="PS00411">
    <property type="entry name" value="KINESIN_MOTOR_1"/>
    <property type="match status" value="1"/>
</dbReference>
<keyword evidence="3 6" id="KW-0067">ATP-binding</keyword>
<sequence length="963" mass="111015">MKEDTEPINLSNEATLKAFKSEAKQPRKFPRNTDRIKVCLRIRPRLQDELCLEQADYEIQEKTRQHEKGDDSTVNVLRLIGGAKGIAKGTYDKIFDNMNTQEEVYEVVQPAIQKIVQGYNCSIFAYGQTGSGKTYTMFGPNFSGNFDARPEEGIIPRAISQVFQQVDEIFKTTAKEFTVYCSFLQIYNEKLYDLLQDEKFENPLNIREDTYQGVFVEGCSEYVITNPNDCLYLLERGEFNRITRQTKSNLASSRSHSLFQLCVESMSPSSNGKMIRAKLNLCDLAGSEKIYAEERLGENHMKEHKNINLSLSTLGKVVGALAKNKTLKHIPFRESKLTRLLKDSLGGKTSTILIGTVSPLAIHTDESISTMKFADRAMKIQVKATANEINPEDDKLVKKLRREVIHLKEILQMRNNKTQKDINMELLSLKEENCKLREMNTATDEMEKLRKENKQLRLAIQENQHLMLEAQKPLERTFDQVVVEEEVEEDCEGKEISDKENTGLATNKSTSFFLTEANERKQEKILQEVKQPLPNIMNILNDSKAREKILSTDKKSSVENPSKTMSKIPTNRVWEGQKISQKLSGIAQTSLQRNLNNISNATLTGMPKYSFGPNEIYNATEELKQDLVVQNRCNICTLKPPCKHYLTCDEIPKISKGHRKENSISNTLNKMLPPLPRIQSTWIPKRASLPDSNIEILPNYTEKDCSFSSNLFGTNQVSIFKDNTTENRLARDARTTGGKRAPPSDNTSCTIRIRSKNAIETYQGNVARTISEHRATRTKKSKLKEAKKRLITLEKIEKYRKEKMQEEIKKLEIQQRINEKYKRAERRKQLEAQRRRNQIRRQLAMHHQMKMEDSQKIEKKKQQEEKKQQKKERMKRQYYNDQKAKLMTYKKQMEEHITKMSLGDEYGQPMCQNTDLIIARDDLTSLHDSMKFTETPDTNQYSVSVLDQTSSGNQRMNRKPAVS</sequence>
<keyword evidence="5 6" id="KW-0505">Motor protein</keyword>
<evidence type="ECO:0000256" key="1">
    <source>
        <dbReference type="ARBA" id="ARBA00022701"/>
    </source>
</evidence>
<evidence type="ECO:0000313" key="11">
    <source>
        <dbReference type="EMBL" id="CAI2381513.1"/>
    </source>
</evidence>
<evidence type="ECO:0000256" key="3">
    <source>
        <dbReference type="ARBA" id="ARBA00022840"/>
    </source>
</evidence>
<dbReference type="GO" id="GO:0007018">
    <property type="term" value="P:microtubule-based movement"/>
    <property type="evidence" value="ECO:0007669"/>
    <property type="project" value="InterPro"/>
</dbReference>
<evidence type="ECO:0000259" key="10">
    <source>
        <dbReference type="PROSITE" id="PS50067"/>
    </source>
</evidence>
<dbReference type="PANTHER" id="PTHR47968">
    <property type="entry name" value="CENTROMERE PROTEIN E"/>
    <property type="match status" value="1"/>
</dbReference>
<feature type="compositionally biased region" description="Polar residues" evidence="9">
    <location>
        <begin position="941"/>
        <end position="955"/>
    </location>
</feature>
<evidence type="ECO:0000256" key="2">
    <source>
        <dbReference type="ARBA" id="ARBA00022741"/>
    </source>
</evidence>
<dbReference type="GO" id="GO:0005874">
    <property type="term" value="C:microtubule"/>
    <property type="evidence" value="ECO:0007669"/>
    <property type="project" value="UniProtKB-KW"/>
</dbReference>
<accession>A0AAD1XZ08</accession>
<dbReference type="PANTHER" id="PTHR47968:SF36">
    <property type="entry name" value="KINESIN HEAVY CHAIN ISOFORM X1"/>
    <property type="match status" value="1"/>
</dbReference>
<dbReference type="Pfam" id="PF00225">
    <property type="entry name" value="Kinesin"/>
    <property type="match status" value="1"/>
</dbReference>
<evidence type="ECO:0000313" key="12">
    <source>
        <dbReference type="Proteomes" id="UP001295684"/>
    </source>
</evidence>
<organism evidence="11 12">
    <name type="scientific">Euplotes crassus</name>
    <dbReference type="NCBI Taxonomy" id="5936"/>
    <lineage>
        <taxon>Eukaryota</taxon>
        <taxon>Sar</taxon>
        <taxon>Alveolata</taxon>
        <taxon>Ciliophora</taxon>
        <taxon>Intramacronucleata</taxon>
        <taxon>Spirotrichea</taxon>
        <taxon>Hypotrichia</taxon>
        <taxon>Euplotida</taxon>
        <taxon>Euplotidae</taxon>
        <taxon>Moneuplotes</taxon>
    </lineage>
</organism>
<feature type="region of interest" description="Disordered" evidence="9">
    <location>
        <begin position="941"/>
        <end position="963"/>
    </location>
</feature>
<dbReference type="SUPFAM" id="SSF52540">
    <property type="entry name" value="P-loop containing nucleoside triphosphate hydrolases"/>
    <property type="match status" value="1"/>
</dbReference>
<dbReference type="InterPro" id="IPR001752">
    <property type="entry name" value="Kinesin_motor_dom"/>
</dbReference>
<feature type="coiled-coil region" evidence="8">
    <location>
        <begin position="429"/>
        <end position="469"/>
    </location>
</feature>
<evidence type="ECO:0000256" key="4">
    <source>
        <dbReference type="ARBA" id="ARBA00023054"/>
    </source>
</evidence>
<feature type="domain" description="Kinesin motor" evidence="10">
    <location>
        <begin position="35"/>
        <end position="380"/>
    </location>
</feature>
<dbReference type="PRINTS" id="PR00380">
    <property type="entry name" value="KINESINHEAVY"/>
</dbReference>
<dbReference type="InterPro" id="IPR036961">
    <property type="entry name" value="Kinesin_motor_dom_sf"/>
</dbReference>
<dbReference type="InterPro" id="IPR027417">
    <property type="entry name" value="P-loop_NTPase"/>
</dbReference>
<feature type="compositionally biased region" description="Basic and acidic residues" evidence="9">
    <location>
        <begin position="849"/>
        <end position="867"/>
    </location>
</feature>
<dbReference type="PROSITE" id="PS50067">
    <property type="entry name" value="KINESIN_MOTOR_2"/>
    <property type="match status" value="1"/>
</dbReference>
<feature type="region of interest" description="Disordered" evidence="9">
    <location>
        <begin position="846"/>
        <end position="879"/>
    </location>
</feature>
<feature type="binding site" evidence="6">
    <location>
        <begin position="127"/>
        <end position="134"/>
    </location>
    <ligand>
        <name>ATP</name>
        <dbReference type="ChEBI" id="CHEBI:30616"/>
    </ligand>
</feature>
<proteinExistence type="inferred from homology"/>
<keyword evidence="4 8" id="KW-0175">Coiled coil</keyword>
<evidence type="ECO:0000256" key="6">
    <source>
        <dbReference type="PROSITE-ProRule" id="PRU00283"/>
    </source>
</evidence>
<keyword evidence="12" id="KW-1185">Reference proteome</keyword>
<keyword evidence="2 6" id="KW-0547">Nucleotide-binding</keyword>
<dbReference type="AlphaFoldDB" id="A0AAD1XZ08"/>
<name>A0AAD1XZ08_EUPCR</name>
<dbReference type="CDD" id="cd00106">
    <property type="entry name" value="KISc"/>
    <property type="match status" value="1"/>
</dbReference>
<comment type="similarity">
    <text evidence="6 7">Belongs to the TRAFAC class myosin-kinesin ATPase superfamily. Kinesin family.</text>
</comment>
<evidence type="ECO:0000256" key="9">
    <source>
        <dbReference type="SAM" id="MobiDB-lite"/>
    </source>
</evidence>
<evidence type="ECO:0000256" key="7">
    <source>
        <dbReference type="RuleBase" id="RU000394"/>
    </source>
</evidence>
<dbReference type="GO" id="GO:0005524">
    <property type="term" value="F:ATP binding"/>
    <property type="evidence" value="ECO:0007669"/>
    <property type="project" value="UniProtKB-UniRule"/>
</dbReference>
<gene>
    <name evidence="11" type="ORF">ECRASSUSDP1_LOCUS22969</name>
</gene>
<dbReference type="Gene3D" id="3.40.850.10">
    <property type="entry name" value="Kinesin motor domain"/>
    <property type="match status" value="1"/>
</dbReference>
<dbReference type="InterPro" id="IPR019821">
    <property type="entry name" value="Kinesin_motor_CS"/>
</dbReference>
<dbReference type="SMART" id="SM00129">
    <property type="entry name" value="KISc"/>
    <property type="match status" value="1"/>
</dbReference>